<dbReference type="RefSeq" id="WP_043392995.1">
    <property type="nucleotide sequence ID" value="NZ_JPMI01000064.1"/>
</dbReference>
<evidence type="ECO:0000313" key="2">
    <source>
        <dbReference type="EMBL" id="KFA93157.1"/>
    </source>
</evidence>
<keyword evidence="1" id="KW-0812">Transmembrane</keyword>
<dbReference type="Proteomes" id="UP000028547">
    <property type="component" value="Unassembled WGS sequence"/>
</dbReference>
<feature type="transmembrane region" description="Helical" evidence="1">
    <location>
        <begin position="21"/>
        <end position="43"/>
    </location>
</feature>
<name>A0A084SXH2_9BACT</name>
<keyword evidence="1" id="KW-1133">Transmembrane helix</keyword>
<dbReference type="AlphaFoldDB" id="A0A084SXH2"/>
<comment type="caution">
    <text evidence="2">The sequence shown here is derived from an EMBL/GenBank/DDBJ whole genome shotgun (WGS) entry which is preliminary data.</text>
</comment>
<evidence type="ECO:0000256" key="1">
    <source>
        <dbReference type="SAM" id="Phobius"/>
    </source>
</evidence>
<feature type="transmembrane region" description="Helical" evidence="1">
    <location>
        <begin position="78"/>
        <end position="107"/>
    </location>
</feature>
<keyword evidence="1" id="KW-0472">Membrane</keyword>
<evidence type="ECO:0008006" key="4">
    <source>
        <dbReference type="Google" id="ProtNLM"/>
    </source>
</evidence>
<sequence>MLDSRIDQRFKRTWDFFLANVEGLLLGTLVVLVGSLLVIPAPWLALNLLQETLECYRGGRRVRWQAAYDRQGNFLKSWGITLAMGIPITIGYMLLIVPGVLLSLYWFHAPMLVADGRSVGDALSESGRIFRARSDWASYFLNWLVLAVLGAVAGLTAFATILTLPLTLVYLALCYADETGPVSLTALPKREIVV</sequence>
<evidence type="ECO:0000313" key="3">
    <source>
        <dbReference type="Proteomes" id="UP000028547"/>
    </source>
</evidence>
<dbReference type="EMBL" id="JPMI01000064">
    <property type="protein sequence ID" value="KFA93157.1"/>
    <property type="molecule type" value="Genomic_DNA"/>
</dbReference>
<proteinExistence type="predicted"/>
<organism evidence="2 3">
    <name type="scientific">Archangium violaceum Cb vi76</name>
    <dbReference type="NCBI Taxonomy" id="1406225"/>
    <lineage>
        <taxon>Bacteria</taxon>
        <taxon>Pseudomonadati</taxon>
        <taxon>Myxococcota</taxon>
        <taxon>Myxococcia</taxon>
        <taxon>Myxococcales</taxon>
        <taxon>Cystobacterineae</taxon>
        <taxon>Archangiaceae</taxon>
        <taxon>Archangium</taxon>
    </lineage>
</organism>
<feature type="transmembrane region" description="Helical" evidence="1">
    <location>
        <begin position="140"/>
        <end position="173"/>
    </location>
</feature>
<reference evidence="2 3" key="1">
    <citation type="submission" date="2014-07" db="EMBL/GenBank/DDBJ databases">
        <title>Draft Genome Sequence of Gephyronic Acid Producer, Cystobacter violaceus Strain Cb vi76.</title>
        <authorList>
            <person name="Stevens D.C."/>
            <person name="Young J."/>
            <person name="Carmichael R."/>
            <person name="Tan J."/>
            <person name="Taylor R.E."/>
        </authorList>
    </citation>
    <scope>NUCLEOTIDE SEQUENCE [LARGE SCALE GENOMIC DNA]</scope>
    <source>
        <strain evidence="2 3">Cb vi76</strain>
    </source>
</reference>
<protein>
    <recommendedName>
        <fullName evidence="4">Glycerophosphoryl diester phosphodiesterase membrane domain-containing protein</fullName>
    </recommendedName>
</protein>
<gene>
    <name evidence="2" type="ORF">Q664_10710</name>
</gene>
<accession>A0A084SXH2</accession>